<dbReference type="RefSeq" id="WP_343787230.1">
    <property type="nucleotide sequence ID" value="NZ_BAAAEU010000004.1"/>
</dbReference>
<accession>A0ABN1ID22</accession>
<gene>
    <name evidence="1" type="ORF">GCM10009105_07070</name>
</gene>
<proteinExistence type="predicted"/>
<dbReference type="InterPro" id="IPR052931">
    <property type="entry name" value="Prophage_regulatory_activator"/>
</dbReference>
<protein>
    <submittedName>
        <fullName evidence="1">AlpA family transcriptional regulator</fullName>
    </submittedName>
</protein>
<sequence>MPSSPELRVIRLPEVRTRTGLSRSQLYKLESEGRFPAHIKLSERASAWLEHEVDDWIADRIAERDAKAAA</sequence>
<name>A0ABN1ID22_9GAMM</name>
<reference evidence="1 2" key="1">
    <citation type="journal article" date="2019" name="Int. J. Syst. Evol. Microbiol.">
        <title>The Global Catalogue of Microorganisms (GCM) 10K type strain sequencing project: providing services to taxonomists for standard genome sequencing and annotation.</title>
        <authorList>
            <consortium name="The Broad Institute Genomics Platform"/>
            <consortium name="The Broad Institute Genome Sequencing Center for Infectious Disease"/>
            <person name="Wu L."/>
            <person name="Ma J."/>
        </authorList>
    </citation>
    <scope>NUCLEOTIDE SEQUENCE [LARGE SCALE GENOMIC DNA]</scope>
    <source>
        <strain evidence="1 2">JCM 15421</strain>
    </source>
</reference>
<dbReference type="Gene3D" id="1.10.238.160">
    <property type="match status" value="1"/>
</dbReference>
<dbReference type="InterPro" id="IPR010260">
    <property type="entry name" value="AlpA"/>
</dbReference>
<evidence type="ECO:0000313" key="2">
    <source>
        <dbReference type="Proteomes" id="UP001501523"/>
    </source>
</evidence>
<dbReference type="PANTHER" id="PTHR36154:SF1">
    <property type="entry name" value="DNA-BINDING TRANSCRIPTIONAL ACTIVATOR ALPA"/>
    <property type="match status" value="1"/>
</dbReference>
<organism evidence="1 2">
    <name type="scientific">Dokdonella soli</name>
    <dbReference type="NCBI Taxonomy" id="529810"/>
    <lineage>
        <taxon>Bacteria</taxon>
        <taxon>Pseudomonadati</taxon>
        <taxon>Pseudomonadota</taxon>
        <taxon>Gammaproteobacteria</taxon>
        <taxon>Lysobacterales</taxon>
        <taxon>Rhodanobacteraceae</taxon>
        <taxon>Dokdonella</taxon>
    </lineage>
</organism>
<dbReference type="EMBL" id="BAAAEU010000004">
    <property type="protein sequence ID" value="GAA0707939.1"/>
    <property type="molecule type" value="Genomic_DNA"/>
</dbReference>
<dbReference type="Pfam" id="PF05930">
    <property type="entry name" value="Phage_AlpA"/>
    <property type="match status" value="1"/>
</dbReference>
<comment type="caution">
    <text evidence="1">The sequence shown here is derived from an EMBL/GenBank/DDBJ whole genome shotgun (WGS) entry which is preliminary data.</text>
</comment>
<dbReference type="PANTHER" id="PTHR36154">
    <property type="entry name" value="DNA-BINDING TRANSCRIPTIONAL ACTIVATOR ALPA"/>
    <property type="match status" value="1"/>
</dbReference>
<dbReference type="Proteomes" id="UP001501523">
    <property type="component" value="Unassembled WGS sequence"/>
</dbReference>
<keyword evidence="2" id="KW-1185">Reference proteome</keyword>
<evidence type="ECO:0000313" key="1">
    <source>
        <dbReference type="EMBL" id="GAA0707939.1"/>
    </source>
</evidence>